<protein>
    <submittedName>
        <fullName evidence="1">Uncharacterized protein</fullName>
    </submittedName>
</protein>
<evidence type="ECO:0000313" key="1">
    <source>
        <dbReference type="EMBL" id="SFO28652.1"/>
    </source>
</evidence>
<organism evidence="1 2">
    <name type="scientific">Pseudonocardia ammonioxydans</name>
    <dbReference type="NCBI Taxonomy" id="260086"/>
    <lineage>
        <taxon>Bacteria</taxon>
        <taxon>Bacillati</taxon>
        <taxon>Actinomycetota</taxon>
        <taxon>Actinomycetes</taxon>
        <taxon>Pseudonocardiales</taxon>
        <taxon>Pseudonocardiaceae</taxon>
        <taxon>Pseudonocardia</taxon>
    </lineage>
</organism>
<reference evidence="1 2" key="1">
    <citation type="submission" date="2016-10" db="EMBL/GenBank/DDBJ databases">
        <authorList>
            <person name="de Groot N.N."/>
        </authorList>
    </citation>
    <scope>NUCLEOTIDE SEQUENCE [LARGE SCALE GENOMIC DNA]</scope>
    <source>
        <strain evidence="1 2">CGMCC 4.1877</strain>
    </source>
</reference>
<sequence length="65" mass="7347">MFLANETWAPMVYRMTAERSGKKLDTLGLRHLPRRADGRLTDHLRHALGVLTGDVGRTRVTTRSS</sequence>
<dbReference type="EMBL" id="FOUY01000041">
    <property type="protein sequence ID" value="SFO28652.1"/>
    <property type="molecule type" value="Genomic_DNA"/>
</dbReference>
<proteinExistence type="predicted"/>
<keyword evidence="2" id="KW-1185">Reference proteome</keyword>
<evidence type="ECO:0000313" key="2">
    <source>
        <dbReference type="Proteomes" id="UP000199614"/>
    </source>
</evidence>
<name>A0A1I5FY18_PSUAM</name>
<dbReference type="Proteomes" id="UP000199614">
    <property type="component" value="Unassembled WGS sequence"/>
</dbReference>
<dbReference type="AlphaFoldDB" id="A0A1I5FY18"/>
<gene>
    <name evidence="1" type="ORF">SAMN05216207_104147</name>
</gene>
<accession>A0A1I5FY18</accession>